<keyword evidence="4" id="KW-1185">Reference proteome</keyword>
<dbReference type="STRING" id="573983.B0681_08870"/>
<protein>
    <submittedName>
        <fullName evidence="3">Phytase esterase</fullName>
    </submittedName>
</protein>
<dbReference type="InterPro" id="IPR027372">
    <property type="entry name" value="Phytase-like_dom"/>
</dbReference>
<comment type="caution">
    <text evidence="3">The sequence shown here is derived from an EMBL/GenBank/DDBJ whole genome shotgun (WGS) entry which is preliminary data.</text>
</comment>
<name>A0A1T0CP48_9GAMM</name>
<dbReference type="Pfam" id="PF13449">
    <property type="entry name" value="Phytase-like"/>
    <property type="match status" value="1"/>
</dbReference>
<accession>A0A1T0CP48</accession>
<gene>
    <name evidence="3" type="ORF">B0681_08870</name>
</gene>
<dbReference type="PANTHER" id="PTHR37957">
    <property type="entry name" value="BLR7070 PROTEIN"/>
    <property type="match status" value="1"/>
</dbReference>
<organism evidence="3 4">
    <name type="scientific">Moraxella porci DSM 25326</name>
    <dbReference type="NCBI Taxonomy" id="573983"/>
    <lineage>
        <taxon>Bacteria</taxon>
        <taxon>Pseudomonadati</taxon>
        <taxon>Pseudomonadota</taxon>
        <taxon>Gammaproteobacteria</taxon>
        <taxon>Moraxellales</taxon>
        <taxon>Moraxellaceae</taxon>
        <taxon>Moraxella</taxon>
    </lineage>
</organism>
<sequence length="405" mass="44415">MRIFMKNRVMIGLFMGCLSVSAMAEVPKATLTGFAKLDVETYAAGPVSGSAVKSANGIAPPFKAQPVQGFSGALKNSDGSYTVLADNGFGAKDNSADFLLRIYQIAVDFRTQTGGTGTVKVLNHIQLKDPKRLIPFEIVHQNTAERLLTGADFDPESIQQAADGSYWVGEEFGPYLLHFDKNGVLLQAPIALPDPYQTGRILHSPQNPLIGDAATATVQRSGGFEGMAKSADGKFLYPMLEKPLTDAKGKQLLIFQFDIDKKAYTGNYYIFELDARATAIGDFQMIDERSGILIERDDSENQLDGYKKLVRITLGGSGEVVRRTDVVDLMNIHNPHRLYGAARAGDIGVSERFAFPFFTIEDVIIEDAYTLTVFNDNNFPSSSGRNANLADDNEMIQIKLHYPLY</sequence>
<keyword evidence="1" id="KW-0732">Signal</keyword>
<dbReference type="PANTHER" id="PTHR37957:SF1">
    <property type="entry name" value="PHYTASE-LIKE DOMAIN-CONTAINING PROTEIN"/>
    <property type="match status" value="1"/>
</dbReference>
<proteinExistence type="predicted"/>
<evidence type="ECO:0000313" key="3">
    <source>
        <dbReference type="EMBL" id="OOS24108.1"/>
    </source>
</evidence>
<feature type="domain" description="Phytase-like" evidence="2">
    <location>
        <begin position="65"/>
        <end position="379"/>
    </location>
</feature>
<dbReference type="EMBL" id="MUYV01000011">
    <property type="protein sequence ID" value="OOS24108.1"/>
    <property type="molecule type" value="Genomic_DNA"/>
</dbReference>
<reference evidence="3 4" key="1">
    <citation type="submission" date="2017-02" db="EMBL/GenBank/DDBJ databases">
        <title>Draft genome sequence of Moraxella porci CCUG 54912T type strain.</title>
        <authorList>
            <person name="Salva-Serra F."/>
            <person name="Engstrom-Jakobsson H."/>
            <person name="Thorell K."/>
            <person name="Jaen-Luchoro D."/>
            <person name="Gonzales-Siles L."/>
            <person name="Karlsson R."/>
            <person name="Yazdan S."/>
            <person name="Boulund F."/>
            <person name="Johnning A."/>
            <person name="Engstrand L."/>
            <person name="Kristiansson E."/>
            <person name="Moore E."/>
        </authorList>
    </citation>
    <scope>NUCLEOTIDE SEQUENCE [LARGE SCALE GENOMIC DNA]</scope>
    <source>
        <strain evidence="3 4">CCUG 54912</strain>
    </source>
</reference>
<feature type="chain" id="PRO_5013114651" evidence="1">
    <location>
        <begin position="25"/>
        <end position="405"/>
    </location>
</feature>
<evidence type="ECO:0000313" key="4">
    <source>
        <dbReference type="Proteomes" id="UP000190683"/>
    </source>
</evidence>
<feature type="signal peptide" evidence="1">
    <location>
        <begin position="1"/>
        <end position="24"/>
    </location>
</feature>
<evidence type="ECO:0000256" key="1">
    <source>
        <dbReference type="SAM" id="SignalP"/>
    </source>
</evidence>
<evidence type="ECO:0000259" key="2">
    <source>
        <dbReference type="Pfam" id="PF13449"/>
    </source>
</evidence>
<dbReference type="Proteomes" id="UP000190683">
    <property type="component" value="Unassembled WGS sequence"/>
</dbReference>
<dbReference type="AlphaFoldDB" id="A0A1T0CP48"/>